<organism evidence="1 2">
    <name type="scientific">Phocaeicola coprocola CAG:162</name>
    <dbReference type="NCBI Taxonomy" id="1263040"/>
    <lineage>
        <taxon>Bacteria</taxon>
        <taxon>Pseudomonadati</taxon>
        <taxon>Bacteroidota</taxon>
        <taxon>Bacteroidia</taxon>
        <taxon>Bacteroidales</taxon>
        <taxon>Bacteroidaceae</taxon>
        <taxon>Phocaeicola</taxon>
    </lineage>
</organism>
<accession>R6CD74</accession>
<proteinExistence type="predicted"/>
<evidence type="ECO:0000313" key="1">
    <source>
        <dbReference type="EMBL" id="CDA73545.1"/>
    </source>
</evidence>
<name>R6CD74_9BACT</name>
<dbReference type="EMBL" id="CBCJ010000247">
    <property type="protein sequence ID" value="CDA73545.1"/>
    <property type="molecule type" value="Genomic_DNA"/>
</dbReference>
<sequence>MIRSFLNFKISCGYKKRLCSVRLVIKRTEQSLPFRFFSGQKLDVNEES</sequence>
<protein>
    <submittedName>
        <fullName evidence="1">Uncharacterized protein</fullName>
    </submittedName>
</protein>
<gene>
    <name evidence="1" type="ORF">BN509_00990</name>
</gene>
<dbReference type="AlphaFoldDB" id="R6CD74"/>
<dbReference type="Proteomes" id="UP000018362">
    <property type="component" value="Unassembled WGS sequence"/>
</dbReference>
<reference evidence="1" key="1">
    <citation type="submission" date="2012-11" db="EMBL/GenBank/DDBJ databases">
        <title>Dependencies among metagenomic species, viruses, plasmids and units of genetic variation.</title>
        <authorList>
            <person name="Nielsen H.B."/>
            <person name="Almeida M."/>
            <person name="Juncker A.S."/>
            <person name="Rasmussen S."/>
            <person name="Li J."/>
            <person name="Sunagawa S."/>
            <person name="Plichta D."/>
            <person name="Gautier L."/>
            <person name="Le Chatelier E."/>
            <person name="Peletier E."/>
            <person name="Bonde I."/>
            <person name="Nielsen T."/>
            <person name="Manichanh C."/>
            <person name="Arumugam M."/>
            <person name="Batto J."/>
            <person name="Santos M.B.Q.D."/>
            <person name="Blom N."/>
            <person name="Borruel N."/>
            <person name="Burgdorf K.S."/>
            <person name="Boumezbeur F."/>
            <person name="Casellas F."/>
            <person name="Dore J."/>
            <person name="Guarner F."/>
            <person name="Hansen T."/>
            <person name="Hildebrand F."/>
            <person name="Kaas R.S."/>
            <person name="Kennedy S."/>
            <person name="Kristiansen K."/>
            <person name="Kultima J.R."/>
            <person name="Leonard P."/>
            <person name="Levenez F."/>
            <person name="Lund O."/>
            <person name="Moumen B."/>
            <person name="Le Paslier D."/>
            <person name="Pons N."/>
            <person name="Pedersen O."/>
            <person name="Prifti E."/>
            <person name="Qin J."/>
            <person name="Raes J."/>
            <person name="Tap J."/>
            <person name="Tims S."/>
            <person name="Ussery D.W."/>
            <person name="Yamada T."/>
            <person name="MetaHit consortium"/>
            <person name="Renault P."/>
            <person name="Sicheritz-Ponten T."/>
            <person name="Bork P."/>
            <person name="Wang J."/>
            <person name="Brunak S."/>
            <person name="Ehrlich S.D."/>
        </authorList>
    </citation>
    <scope>NUCLEOTIDE SEQUENCE [LARGE SCALE GENOMIC DNA]</scope>
</reference>
<comment type="caution">
    <text evidence="1">The sequence shown here is derived from an EMBL/GenBank/DDBJ whole genome shotgun (WGS) entry which is preliminary data.</text>
</comment>
<evidence type="ECO:0000313" key="2">
    <source>
        <dbReference type="Proteomes" id="UP000018362"/>
    </source>
</evidence>